<dbReference type="AlphaFoldDB" id="A0A6C0CYE5"/>
<keyword evidence="2" id="KW-0812">Transmembrane</keyword>
<dbReference type="InterPro" id="IPR011009">
    <property type="entry name" value="Kinase-like_dom_sf"/>
</dbReference>
<evidence type="ECO:0000256" key="1">
    <source>
        <dbReference type="SAM" id="MobiDB-lite"/>
    </source>
</evidence>
<name>A0A6C0CYE5_9ZZZZ</name>
<feature type="transmembrane region" description="Helical" evidence="2">
    <location>
        <begin position="247"/>
        <end position="264"/>
    </location>
</feature>
<evidence type="ECO:0000313" key="3">
    <source>
        <dbReference type="EMBL" id="QHT08709.1"/>
    </source>
</evidence>
<dbReference type="SUPFAM" id="SSF56112">
    <property type="entry name" value="Protein kinase-like (PK-like)"/>
    <property type="match status" value="1"/>
</dbReference>
<sequence>MSRFDTEFDFKDITYENIPGMLNSGAELQKLIPSIQSDMDEIVRESFPTELRKNIKLIRRITKGGNNDIYIYQSGDLTIVVRLSKYASFQKEPFNHITVLGNNKNEKINNLNEAIQSKSNWERANSLGYTPKLYNYGYLENNGHFYNYIICEKMESDLSDYYETGPGKDSKSSGELSITDYKIARQLVDLLYATTNNLGLICFDIKPANCMINYSDPNNIVVKLIDWDGDWCQDYSYITSKSDLKDLISILSVIVMAAHFYVFLDWNIFYTYFSEPDSYGNFVKDNQVSLQNLFCDNLTDSQGNKSKFDFFQKHYFQIMDKDDNPATCEDAFNLTFTRAHYLNRATKRQATRQPVGVTRVGGRKKTKKRKTNRKKTNRRKKNKKRKTKSKK</sequence>
<dbReference type="EMBL" id="MN739500">
    <property type="protein sequence ID" value="QHT08709.1"/>
    <property type="molecule type" value="Genomic_DNA"/>
</dbReference>
<keyword evidence="2" id="KW-0472">Membrane</keyword>
<protein>
    <recommendedName>
        <fullName evidence="4">Protein kinase domain-containing protein</fullName>
    </recommendedName>
</protein>
<evidence type="ECO:0008006" key="4">
    <source>
        <dbReference type="Google" id="ProtNLM"/>
    </source>
</evidence>
<organism evidence="3">
    <name type="scientific">viral metagenome</name>
    <dbReference type="NCBI Taxonomy" id="1070528"/>
    <lineage>
        <taxon>unclassified sequences</taxon>
        <taxon>metagenomes</taxon>
        <taxon>organismal metagenomes</taxon>
    </lineage>
</organism>
<proteinExistence type="predicted"/>
<accession>A0A6C0CYE5</accession>
<feature type="compositionally biased region" description="Basic residues" evidence="1">
    <location>
        <begin position="361"/>
        <end position="391"/>
    </location>
</feature>
<keyword evidence="2" id="KW-1133">Transmembrane helix</keyword>
<reference evidence="3" key="1">
    <citation type="journal article" date="2020" name="Nature">
        <title>Giant virus diversity and host interactions through global metagenomics.</title>
        <authorList>
            <person name="Schulz F."/>
            <person name="Roux S."/>
            <person name="Paez-Espino D."/>
            <person name="Jungbluth S."/>
            <person name="Walsh D.A."/>
            <person name="Denef V.J."/>
            <person name="McMahon K.D."/>
            <person name="Konstantinidis K.T."/>
            <person name="Eloe-Fadrosh E.A."/>
            <person name="Kyrpides N.C."/>
            <person name="Woyke T."/>
        </authorList>
    </citation>
    <scope>NUCLEOTIDE SEQUENCE</scope>
    <source>
        <strain evidence="3">GVMAG-M-3300023109-53</strain>
    </source>
</reference>
<feature type="region of interest" description="Disordered" evidence="1">
    <location>
        <begin position="347"/>
        <end position="391"/>
    </location>
</feature>
<dbReference type="Gene3D" id="1.10.510.10">
    <property type="entry name" value="Transferase(Phosphotransferase) domain 1"/>
    <property type="match status" value="1"/>
</dbReference>
<evidence type="ECO:0000256" key="2">
    <source>
        <dbReference type="SAM" id="Phobius"/>
    </source>
</evidence>